<sequence>MSNHVNDMTNEEIWGMLENKMQKNGLISKASFVCVSSDNYPNNEVKITKTYLEDDVHNAIALAYKVGYLRSQKGRPFKIGEKKKKGGHWESVDIEQVLKGDYKVVEDCFGWHYEYLGTYKKGEDGKFYQWVEDDE</sequence>
<reference evidence="1" key="1">
    <citation type="journal article" date="2021" name="Proc. Natl. Acad. Sci. U.S.A.">
        <title>A Catalog of Tens of Thousands of Viruses from Human Metagenomes Reveals Hidden Associations with Chronic Diseases.</title>
        <authorList>
            <person name="Tisza M.J."/>
            <person name="Buck C.B."/>
        </authorList>
    </citation>
    <scope>NUCLEOTIDE SEQUENCE</scope>
    <source>
        <strain evidence="1">Ct0Wl9</strain>
    </source>
</reference>
<name>A0A8S5T8S1_9CAUD</name>
<protein>
    <submittedName>
        <fullName evidence="1">Uncharacterized protein</fullName>
    </submittedName>
</protein>
<accession>A0A8S5T8S1</accession>
<proteinExistence type="predicted"/>
<dbReference type="EMBL" id="BK032775">
    <property type="protein sequence ID" value="DAF59733.1"/>
    <property type="molecule type" value="Genomic_DNA"/>
</dbReference>
<evidence type="ECO:0000313" key="1">
    <source>
        <dbReference type="EMBL" id="DAF59733.1"/>
    </source>
</evidence>
<organism evidence="1">
    <name type="scientific">Siphoviridae sp. ct0Wl9</name>
    <dbReference type="NCBI Taxonomy" id="2827763"/>
    <lineage>
        <taxon>Viruses</taxon>
        <taxon>Duplodnaviria</taxon>
        <taxon>Heunggongvirae</taxon>
        <taxon>Uroviricota</taxon>
        <taxon>Caudoviricetes</taxon>
    </lineage>
</organism>